<evidence type="ECO:0000256" key="4">
    <source>
        <dbReference type="SAM" id="MobiDB-lite"/>
    </source>
</evidence>
<proteinExistence type="inferred from homology"/>
<keyword evidence="1 3" id="KW-0689">Ribosomal protein</keyword>
<dbReference type="EMBL" id="CADCUM010000079">
    <property type="protein sequence ID" value="CAA9385085.1"/>
    <property type="molecule type" value="Genomic_DNA"/>
</dbReference>
<evidence type="ECO:0000256" key="2">
    <source>
        <dbReference type="ARBA" id="ARBA00023274"/>
    </source>
</evidence>
<protein>
    <recommendedName>
        <fullName evidence="3">Small ribosomal subunit protein bS16</fullName>
    </recommendedName>
</protein>
<dbReference type="NCBIfam" id="NF011093">
    <property type="entry name" value="PRK14520.1"/>
    <property type="match status" value="1"/>
</dbReference>
<dbReference type="NCBIfam" id="TIGR00002">
    <property type="entry name" value="S16"/>
    <property type="match status" value="1"/>
</dbReference>
<dbReference type="GO" id="GO:0005737">
    <property type="term" value="C:cytoplasm"/>
    <property type="evidence" value="ECO:0007669"/>
    <property type="project" value="UniProtKB-ARBA"/>
</dbReference>
<feature type="compositionally biased region" description="Low complexity" evidence="4">
    <location>
        <begin position="134"/>
        <end position="159"/>
    </location>
</feature>
<feature type="region of interest" description="Disordered" evidence="4">
    <location>
        <begin position="112"/>
        <end position="201"/>
    </location>
</feature>
<dbReference type="InterPro" id="IPR000307">
    <property type="entry name" value="Ribosomal_bS16"/>
</dbReference>
<dbReference type="PANTHER" id="PTHR12919">
    <property type="entry name" value="30S RIBOSOMAL PROTEIN S16"/>
    <property type="match status" value="1"/>
</dbReference>
<dbReference type="GO" id="GO:0003735">
    <property type="term" value="F:structural constituent of ribosome"/>
    <property type="evidence" value="ECO:0007669"/>
    <property type="project" value="InterPro"/>
</dbReference>
<dbReference type="HAMAP" id="MF_00385">
    <property type="entry name" value="Ribosomal_bS16"/>
    <property type="match status" value="1"/>
</dbReference>
<dbReference type="PANTHER" id="PTHR12919:SF20">
    <property type="entry name" value="SMALL RIBOSOMAL SUBUNIT PROTEIN BS16M"/>
    <property type="match status" value="1"/>
</dbReference>
<dbReference type="InterPro" id="IPR020592">
    <property type="entry name" value="Ribosomal_bS16_CS"/>
</dbReference>
<dbReference type="AlphaFoldDB" id="A0A6J4NDT1"/>
<accession>A0A6J4NDT1</accession>
<name>A0A6J4NDT1_9ACTN</name>
<evidence type="ECO:0000313" key="5">
    <source>
        <dbReference type="EMBL" id="CAA9385085.1"/>
    </source>
</evidence>
<dbReference type="GO" id="GO:0006412">
    <property type="term" value="P:translation"/>
    <property type="evidence" value="ECO:0007669"/>
    <property type="project" value="UniProtKB-UniRule"/>
</dbReference>
<dbReference type="PROSITE" id="PS00732">
    <property type="entry name" value="RIBOSOMAL_S16"/>
    <property type="match status" value="1"/>
</dbReference>
<dbReference type="Pfam" id="PF00886">
    <property type="entry name" value="Ribosomal_S16"/>
    <property type="match status" value="1"/>
</dbReference>
<gene>
    <name evidence="3" type="primary">rpsP</name>
    <name evidence="5" type="ORF">AVDCRST_MAG32-1925</name>
</gene>
<comment type="similarity">
    <text evidence="3">Belongs to the bacterial ribosomal protein bS16 family.</text>
</comment>
<dbReference type="SUPFAM" id="SSF54565">
    <property type="entry name" value="Ribosomal protein S16"/>
    <property type="match status" value="1"/>
</dbReference>
<reference evidence="5" key="1">
    <citation type="submission" date="2020-02" db="EMBL/GenBank/DDBJ databases">
        <authorList>
            <person name="Meier V. D."/>
        </authorList>
    </citation>
    <scope>NUCLEOTIDE SEQUENCE</scope>
    <source>
        <strain evidence="5">AVDCRST_MAG32</strain>
    </source>
</reference>
<keyword evidence="2 3" id="KW-0687">Ribonucleoprotein</keyword>
<evidence type="ECO:0000256" key="1">
    <source>
        <dbReference type="ARBA" id="ARBA00022980"/>
    </source>
</evidence>
<dbReference type="Gene3D" id="3.30.1320.10">
    <property type="match status" value="1"/>
</dbReference>
<evidence type="ECO:0000256" key="3">
    <source>
        <dbReference type="HAMAP-Rule" id="MF_00385"/>
    </source>
</evidence>
<sequence>MAVKIRLKRLGKIRVPQYRIVVVDSRKKRDGAVIEEIGKYHPKEEPSLIDVVSDRAQYWLGVGAQPSEAVEAILKVTGDWQKFKGLPGTEGTLKVKEPKRSKQDIFNEALKEAASEPRGAAVTAKKKADKPAAEEPTAAAVEADAAATEATTEAATDAPPTHPVPSAETPEGAADANADLENVTAEDAGKNTSGVDADKQA</sequence>
<organism evidence="5">
    <name type="scientific">uncultured Nocardioides sp</name>
    <dbReference type="NCBI Taxonomy" id="198441"/>
    <lineage>
        <taxon>Bacteria</taxon>
        <taxon>Bacillati</taxon>
        <taxon>Actinomycetota</taxon>
        <taxon>Actinomycetes</taxon>
        <taxon>Propionibacteriales</taxon>
        <taxon>Nocardioidaceae</taxon>
        <taxon>Nocardioides</taxon>
        <taxon>environmental samples</taxon>
    </lineage>
</organism>
<dbReference type="GO" id="GO:0015935">
    <property type="term" value="C:small ribosomal subunit"/>
    <property type="evidence" value="ECO:0007669"/>
    <property type="project" value="TreeGrafter"/>
</dbReference>
<dbReference type="InterPro" id="IPR023803">
    <property type="entry name" value="Ribosomal_bS16_dom_sf"/>
</dbReference>